<accession>A0A8E5HWS6</accession>
<evidence type="ECO:0000313" key="3">
    <source>
        <dbReference type="Proteomes" id="UP000027002"/>
    </source>
</evidence>
<feature type="compositionally biased region" description="Low complexity" evidence="1">
    <location>
        <begin position="1"/>
        <end position="18"/>
    </location>
</feature>
<evidence type="ECO:0000256" key="1">
    <source>
        <dbReference type="SAM" id="MobiDB-lite"/>
    </source>
</evidence>
<evidence type="ECO:0000313" key="2">
    <source>
        <dbReference type="EMBL" id="QUC22902.1"/>
    </source>
</evidence>
<dbReference type="Proteomes" id="UP000027002">
    <property type="component" value="Chromosome 6"/>
</dbReference>
<feature type="region of interest" description="Disordered" evidence="1">
    <location>
        <begin position="66"/>
        <end position="87"/>
    </location>
</feature>
<feature type="region of interest" description="Disordered" evidence="1">
    <location>
        <begin position="1"/>
        <end position="28"/>
    </location>
</feature>
<proteinExistence type="predicted"/>
<dbReference type="EMBL" id="CP072758">
    <property type="protein sequence ID" value="QUC22902.1"/>
    <property type="molecule type" value="Genomic_DNA"/>
</dbReference>
<dbReference type="GeneID" id="66067920"/>
<gene>
    <name evidence="2" type="ORF">UV8b_07143</name>
</gene>
<feature type="compositionally biased region" description="Basic and acidic residues" evidence="1">
    <location>
        <begin position="202"/>
        <end position="214"/>
    </location>
</feature>
<organism evidence="2 3">
    <name type="scientific">Ustilaginoidea virens</name>
    <name type="common">Rice false smut fungus</name>
    <name type="synonym">Villosiclava virens</name>
    <dbReference type="NCBI Taxonomy" id="1159556"/>
    <lineage>
        <taxon>Eukaryota</taxon>
        <taxon>Fungi</taxon>
        <taxon>Dikarya</taxon>
        <taxon>Ascomycota</taxon>
        <taxon>Pezizomycotina</taxon>
        <taxon>Sordariomycetes</taxon>
        <taxon>Hypocreomycetidae</taxon>
        <taxon>Hypocreales</taxon>
        <taxon>Clavicipitaceae</taxon>
        <taxon>Ustilaginoidea</taxon>
    </lineage>
</organism>
<keyword evidence="3" id="KW-1185">Reference proteome</keyword>
<dbReference type="AlphaFoldDB" id="A0A8E5HWS6"/>
<feature type="region of interest" description="Disordered" evidence="1">
    <location>
        <begin position="194"/>
        <end position="221"/>
    </location>
</feature>
<dbReference type="RefSeq" id="XP_043000575.1">
    <property type="nucleotide sequence ID" value="XM_043144640.1"/>
</dbReference>
<reference evidence="2" key="1">
    <citation type="submission" date="2020-03" db="EMBL/GenBank/DDBJ databases">
        <title>A mixture of massive structural variations and highly conserved coding sequences in Ustilaginoidea virens genome.</title>
        <authorList>
            <person name="Zhang K."/>
            <person name="Zhao Z."/>
            <person name="Zhang Z."/>
            <person name="Li Y."/>
            <person name="Hsiang T."/>
            <person name="Sun W."/>
        </authorList>
    </citation>
    <scope>NUCLEOTIDE SEQUENCE</scope>
    <source>
        <strain evidence="2">UV-8b</strain>
    </source>
</reference>
<sequence>MIGSVPSPAAAARPSYAHQAHESSASNSTNMSVCIVAKRTGGMPARPWPLPPPGLLALTSRWRAGSRSKRRAPSTLQIYQPPRVSSRGGFRRPGCAWAWQPHAGQLSGSLTRHRLELGVVLDLWAKGPPAGGSLRGSLRQNELAGKIKDASADIVQLRAAETASPGPVVYEASLARAVSQHLAARLDGSFLHADTAGPGKHQTREKEQQQEGKGGHYSVLSNDTIRSVEETVAANFETSAKPMQPPAETYQGSCGNYLAESSLLQLSLAFSGDGNGTCMLQISR</sequence>
<name>A0A8E5HWS6_USTVR</name>
<dbReference type="KEGG" id="uvi:66067920"/>
<protein>
    <submittedName>
        <fullName evidence="2">Uncharacterized protein</fullName>
    </submittedName>
</protein>